<name>K2NWZ1_9HYPH</name>
<dbReference type="PRINTS" id="PR00032">
    <property type="entry name" value="HTHARAC"/>
</dbReference>
<dbReference type="CDD" id="cd06124">
    <property type="entry name" value="cupin_NimR-like_N"/>
    <property type="match status" value="1"/>
</dbReference>
<dbReference type="Pfam" id="PF12833">
    <property type="entry name" value="HTH_18"/>
    <property type="match status" value="1"/>
</dbReference>
<dbReference type="PATRIC" id="fig|1231190.3.peg.713"/>
<dbReference type="EMBL" id="AMSI01000002">
    <property type="protein sequence ID" value="EKF43825.1"/>
    <property type="molecule type" value="Genomic_DNA"/>
</dbReference>
<dbReference type="InterPro" id="IPR009057">
    <property type="entry name" value="Homeodomain-like_sf"/>
</dbReference>
<dbReference type="eggNOG" id="COG2207">
    <property type="taxonomic scope" value="Bacteria"/>
</dbReference>
<accession>K2NWZ1</accession>
<dbReference type="FunFam" id="1.10.10.60:FF:000132">
    <property type="entry name" value="AraC family transcriptional regulator"/>
    <property type="match status" value="1"/>
</dbReference>
<evidence type="ECO:0000259" key="6">
    <source>
        <dbReference type="PROSITE" id="PS01124"/>
    </source>
</evidence>
<keyword evidence="5" id="KW-0804">Transcription</keyword>
<dbReference type="GO" id="GO:0043565">
    <property type="term" value="F:sequence-specific DNA binding"/>
    <property type="evidence" value="ECO:0007669"/>
    <property type="project" value="InterPro"/>
</dbReference>
<dbReference type="AlphaFoldDB" id="K2NWZ1"/>
<organism evidence="7 8">
    <name type="scientific">Nitratireductor indicus C115</name>
    <dbReference type="NCBI Taxonomy" id="1231190"/>
    <lineage>
        <taxon>Bacteria</taxon>
        <taxon>Pseudomonadati</taxon>
        <taxon>Pseudomonadota</taxon>
        <taxon>Alphaproteobacteria</taxon>
        <taxon>Hyphomicrobiales</taxon>
        <taxon>Phyllobacteriaceae</taxon>
        <taxon>Nitratireductor</taxon>
    </lineage>
</organism>
<dbReference type="PROSITE" id="PS01124">
    <property type="entry name" value="HTH_ARAC_FAMILY_2"/>
    <property type="match status" value="1"/>
</dbReference>
<dbReference type="InterPro" id="IPR011051">
    <property type="entry name" value="RmlC_Cupin_sf"/>
</dbReference>
<dbReference type="OrthoDB" id="9804543at2"/>
<dbReference type="InterPro" id="IPR018060">
    <property type="entry name" value="HTH_AraC"/>
</dbReference>
<dbReference type="STRING" id="721133.SAMN05216176_101635"/>
<feature type="domain" description="HTH araC/xylS-type" evidence="6">
    <location>
        <begin position="164"/>
        <end position="264"/>
    </location>
</feature>
<dbReference type="InterPro" id="IPR003313">
    <property type="entry name" value="AraC-bd"/>
</dbReference>
<sequence length="274" mass="30554">MQSVRKRVELDERRRSWLEEADGEIVVWQSAYPDGFRVALHRHSRAQLLYARSGVVLVQTAIGHWMVPAGHAIWIPAGVDHAVDMLSGVLMHSAYVLPGAIEGLPETLRVVAMTNLMRSLLAEAVPLPYEARPTGRAGLLHGLILHEIPRLSEMPLGLPFPTDERMARLCRNFLEAPTSRVTINEWAQDLGMSRRTFTRRFQQETGVSLSLWRQQASLFAALPRLTEGQPVTNVALDLGYESVAAFTTMFKRMLGASPRAYLQAADISLPQGPR</sequence>
<gene>
    <name evidence="7" type="ORF">NA8A_03395</name>
</gene>
<keyword evidence="2" id="KW-0805">Transcription regulation</keyword>
<dbReference type="Proteomes" id="UP000007374">
    <property type="component" value="Unassembled WGS sequence"/>
</dbReference>
<evidence type="ECO:0000256" key="1">
    <source>
        <dbReference type="ARBA" id="ARBA00022491"/>
    </source>
</evidence>
<dbReference type="Gene3D" id="2.60.120.10">
    <property type="entry name" value="Jelly Rolls"/>
    <property type="match status" value="1"/>
</dbReference>
<dbReference type="PANTHER" id="PTHR11019">
    <property type="entry name" value="HTH-TYPE TRANSCRIPTIONAL REGULATOR NIMR"/>
    <property type="match status" value="1"/>
</dbReference>
<comment type="caution">
    <text evidence="7">The sequence shown here is derived from an EMBL/GenBank/DDBJ whole genome shotgun (WGS) entry which is preliminary data.</text>
</comment>
<evidence type="ECO:0000256" key="2">
    <source>
        <dbReference type="ARBA" id="ARBA00023015"/>
    </source>
</evidence>
<dbReference type="InterPro" id="IPR020449">
    <property type="entry name" value="Tscrpt_reg_AraC-type_HTH"/>
</dbReference>
<dbReference type="Pfam" id="PF02311">
    <property type="entry name" value="AraC_binding"/>
    <property type="match status" value="1"/>
</dbReference>
<dbReference type="InterPro" id="IPR014710">
    <property type="entry name" value="RmlC-like_jellyroll"/>
</dbReference>
<dbReference type="Gene3D" id="1.10.10.60">
    <property type="entry name" value="Homeodomain-like"/>
    <property type="match status" value="2"/>
</dbReference>
<evidence type="ECO:0000256" key="4">
    <source>
        <dbReference type="ARBA" id="ARBA00023159"/>
    </source>
</evidence>
<proteinExistence type="predicted"/>
<keyword evidence="8" id="KW-1185">Reference proteome</keyword>
<evidence type="ECO:0000313" key="8">
    <source>
        <dbReference type="Proteomes" id="UP000007374"/>
    </source>
</evidence>
<keyword evidence="4" id="KW-0010">Activator</keyword>
<keyword evidence="3" id="KW-0238">DNA-binding</keyword>
<dbReference type="GO" id="GO:0003700">
    <property type="term" value="F:DNA-binding transcription factor activity"/>
    <property type="evidence" value="ECO:0007669"/>
    <property type="project" value="InterPro"/>
</dbReference>
<keyword evidence="1" id="KW-0678">Repressor</keyword>
<protein>
    <submittedName>
        <fullName evidence="7">AraC type helix-turn-helix-domain containing protein</fullName>
    </submittedName>
</protein>
<dbReference type="PANTHER" id="PTHR11019:SF159">
    <property type="entry name" value="TRANSCRIPTIONAL REGULATOR-RELATED"/>
    <property type="match status" value="1"/>
</dbReference>
<dbReference type="SMART" id="SM00342">
    <property type="entry name" value="HTH_ARAC"/>
    <property type="match status" value="1"/>
</dbReference>
<evidence type="ECO:0000256" key="3">
    <source>
        <dbReference type="ARBA" id="ARBA00023125"/>
    </source>
</evidence>
<evidence type="ECO:0000313" key="7">
    <source>
        <dbReference type="EMBL" id="EKF43825.1"/>
    </source>
</evidence>
<dbReference type="SUPFAM" id="SSF51182">
    <property type="entry name" value="RmlC-like cupins"/>
    <property type="match status" value="1"/>
</dbReference>
<reference evidence="7 8" key="1">
    <citation type="journal article" date="2012" name="J. Bacteriol.">
        <title>Genome Sequence of Nitratireductor indicus Type Strain C115.</title>
        <authorList>
            <person name="Lai Q."/>
            <person name="Li G."/>
            <person name="Yu Z."/>
            <person name="Shao Z."/>
        </authorList>
    </citation>
    <scope>NUCLEOTIDE SEQUENCE [LARGE SCALE GENOMIC DNA]</scope>
    <source>
        <strain evidence="7 8">C115</strain>
    </source>
</reference>
<dbReference type="RefSeq" id="WP_009755960.1">
    <property type="nucleotide sequence ID" value="NZ_AMSI01000002.1"/>
</dbReference>
<evidence type="ECO:0000256" key="5">
    <source>
        <dbReference type="ARBA" id="ARBA00023163"/>
    </source>
</evidence>
<dbReference type="SUPFAM" id="SSF46689">
    <property type="entry name" value="Homeodomain-like"/>
    <property type="match status" value="1"/>
</dbReference>